<evidence type="ECO:0000313" key="2">
    <source>
        <dbReference type="Proteomes" id="UP000828048"/>
    </source>
</evidence>
<comment type="caution">
    <text evidence="1">The sequence shown here is derived from an EMBL/GenBank/DDBJ whole genome shotgun (WGS) entry which is preliminary data.</text>
</comment>
<evidence type="ECO:0000313" key="1">
    <source>
        <dbReference type="EMBL" id="KAH7844656.1"/>
    </source>
</evidence>
<organism evidence="1 2">
    <name type="scientific">Vaccinium darrowii</name>
    <dbReference type="NCBI Taxonomy" id="229202"/>
    <lineage>
        <taxon>Eukaryota</taxon>
        <taxon>Viridiplantae</taxon>
        <taxon>Streptophyta</taxon>
        <taxon>Embryophyta</taxon>
        <taxon>Tracheophyta</taxon>
        <taxon>Spermatophyta</taxon>
        <taxon>Magnoliopsida</taxon>
        <taxon>eudicotyledons</taxon>
        <taxon>Gunneridae</taxon>
        <taxon>Pentapetalae</taxon>
        <taxon>asterids</taxon>
        <taxon>Ericales</taxon>
        <taxon>Ericaceae</taxon>
        <taxon>Vaccinioideae</taxon>
        <taxon>Vaccinieae</taxon>
        <taxon>Vaccinium</taxon>
    </lineage>
</organism>
<dbReference type="EMBL" id="CM037151">
    <property type="protein sequence ID" value="KAH7844656.1"/>
    <property type="molecule type" value="Genomic_DNA"/>
</dbReference>
<keyword evidence="2" id="KW-1185">Reference proteome</keyword>
<accession>A0ACB7XUA6</accession>
<name>A0ACB7XUA6_9ERIC</name>
<protein>
    <submittedName>
        <fullName evidence="1">Uncharacterized protein</fullName>
    </submittedName>
</protein>
<reference evidence="1 2" key="1">
    <citation type="journal article" date="2021" name="Hortic Res">
        <title>High-quality reference genome and annotation aids understanding of berry development for evergreen blueberry (Vaccinium darrowii).</title>
        <authorList>
            <person name="Yu J."/>
            <person name="Hulse-Kemp A.M."/>
            <person name="Babiker E."/>
            <person name="Staton M."/>
        </authorList>
    </citation>
    <scope>NUCLEOTIDE SEQUENCE [LARGE SCALE GENOMIC DNA]</scope>
    <source>
        <strain evidence="2">cv. NJ 8807/NJ 8810</strain>
        <tissue evidence="1">Young leaf</tissue>
    </source>
</reference>
<proteinExistence type="predicted"/>
<sequence length="109" mass="12132">MAEVALITSAVKGIVGGLLSLANDPIKDQIKPAWGFKKNLEKLSGRLEIIQGFLDDAEDRKITSRAMMAWLKRLRAATCDAENVLDELAYEALRTKIEVLITFYPTKIP</sequence>
<gene>
    <name evidence="1" type="ORF">Vadar_030339</name>
</gene>
<dbReference type="Proteomes" id="UP000828048">
    <property type="component" value="Chromosome 1"/>
</dbReference>